<gene>
    <name evidence="1" type="ORF">SIAM614_01074</name>
</gene>
<comment type="caution">
    <text evidence="1">The sequence shown here is derived from an EMBL/GenBank/DDBJ whole genome shotgun (WGS) entry which is preliminary data.</text>
</comment>
<organism evidence="1 2">
    <name type="scientific">Roseibium aggregatum (strain ATCC 25650 / DSM 13394 / JCM 20685 / NBRC 16684 / NCIMB 2208 / IAM 12614 / B1)</name>
    <name type="common">Stappia aggregata</name>
    <dbReference type="NCBI Taxonomy" id="384765"/>
    <lineage>
        <taxon>Bacteria</taxon>
        <taxon>Pseudomonadati</taxon>
        <taxon>Pseudomonadota</taxon>
        <taxon>Alphaproteobacteria</taxon>
        <taxon>Hyphomicrobiales</taxon>
        <taxon>Stappiaceae</taxon>
        <taxon>Roseibium</taxon>
    </lineage>
</organism>
<dbReference type="EMBL" id="AAUW01000021">
    <property type="protein sequence ID" value="EAV41339.1"/>
    <property type="molecule type" value="Genomic_DNA"/>
</dbReference>
<name>A0P0M5_ROSAI</name>
<dbReference type="AlphaFoldDB" id="A0P0M5"/>
<reference evidence="1 2" key="1">
    <citation type="submission" date="2006-05" db="EMBL/GenBank/DDBJ databases">
        <authorList>
            <person name="King G."/>
            <person name="Ferriera S."/>
            <person name="Johnson J."/>
            <person name="Kravitz S."/>
            <person name="Beeson K."/>
            <person name="Sutton G."/>
            <person name="Rogers Y.-H."/>
            <person name="Friedman R."/>
            <person name="Frazier M."/>
            <person name="Venter J.C."/>
        </authorList>
    </citation>
    <scope>NUCLEOTIDE SEQUENCE [LARGE SCALE GENOMIC DNA]</scope>
    <source>
        <strain evidence="2">ATCC 25650 / DSM 13394 / JCM 20685 / NBRC 16684 / NCIMB 2208 / IAM 12614 / B1</strain>
    </source>
</reference>
<accession>A0P0M5</accession>
<evidence type="ECO:0000313" key="2">
    <source>
        <dbReference type="Proteomes" id="UP000004848"/>
    </source>
</evidence>
<sequence>MPRIIEDAAQKIKDNGLDEYLHAKYFEIGVTDYGRDLCAFLAKRPVTFGEKEGKIYLAEIFDLTISDNGMIQGDETSITSKIQRKLQGWIYTSASREDVVGIVSGDESKITRAAENLLAQFEQYEALWRELETVVDDGLNRKFTKEEVVLAKTMFFNEGEDWYAKFLRMVTISEHRNTPVSVCVSQ</sequence>
<evidence type="ECO:0000313" key="1">
    <source>
        <dbReference type="EMBL" id="EAV41339.1"/>
    </source>
</evidence>
<protein>
    <submittedName>
        <fullName evidence="1">Uncharacterized protein</fullName>
    </submittedName>
</protein>
<dbReference type="Proteomes" id="UP000004848">
    <property type="component" value="Unassembled WGS sequence"/>
</dbReference>
<proteinExistence type="predicted"/>